<dbReference type="OrthoDB" id="3257613at2759"/>
<dbReference type="EMBL" id="NHYE01000655">
    <property type="protein sequence ID" value="PPR04217.1"/>
    <property type="molecule type" value="Genomic_DNA"/>
</dbReference>
<dbReference type="STRING" id="231916.A0A409YMB2"/>
<feature type="non-terminal residue" evidence="1">
    <location>
        <position position="1"/>
    </location>
</feature>
<keyword evidence="2" id="KW-1185">Reference proteome</keyword>
<organism evidence="1 2">
    <name type="scientific">Gymnopilus dilepis</name>
    <dbReference type="NCBI Taxonomy" id="231916"/>
    <lineage>
        <taxon>Eukaryota</taxon>
        <taxon>Fungi</taxon>
        <taxon>Dikarya</taxon>
        <taxon>Basidiomycota</taxon>
        <taxon>Agaricomycotina</taxon>
        <taxon>Agaricomycetes</taxon>
        <taxon>Agaricomycetidae</taxon>
        <taxon>Agaricales</taxon>
        <taxon>Agaricineae</taxon>
        <taxon>Hymenogastraceae</taxon>
        <taxon>Gymnopilus</taxon>
    </lineage>
</organism>
<accession>A0A409YMB2</accession>
<evidence type="ECO:0000313" key="1">
    <source>
        <dbReference type="EMBL" id="PPR04217.1"/>
    </source>
</evidence>
<name>A0A409YMB2_9AGAR</name>
<dbReference type="InParanoid" id="A0A409YMB2"/>
<comment type="caution">
    <text evidence="1">The sequence shown here is derived from an EMBL/GenBank/DDBJ whole genome shotgun (WGS) entry which is preliminary data.</text>
</comment>
<dbReference type="AlphaFoldDB" id="A0A409YMB2"/>
<dbReference type="Proteomes" id="UP000284706">
    <property type="component" value="Unassembled WGS sequence"/>
</dbReference>
<gene>
    <name evidence="1" type="ORF">CVT26_004038</name>
</gene>
<protein>
    <submittedName>
        <fullName evidence="1">Uncharacterized protein</fullName>
    </submittedName>
</protein>
<sequence length="165" mass="18120">WWNSAFFEPTSLKALGLESQLNHASLHCVNPTTMPRISHASLFQCSSSIPTDAMTSQSSIAAFSLTNRSSTFDSHRALEKPSNNGPSNPNRRSLFRIVLITAPSETVRAGRAHNPAGVEATLPGQLALRCPSCPYPGINVPEDWENAMDAHFAFRTLEKIMERQV</sequence>
<reference evidence="1 2" key="1">
    <citation type="journal article" date="2018" name="Evol. Lett.">
        <title>Horizontal gene cluster transfer increased hallucinogenic mushroom diversity.</title>
        <authorList>
            <person name="Reynolds H.T."/>
            <person name="Vijayakumar V."/>
            <person name="Gluck-Thaler E."/>
            <person name="Korotkin H.B."/>
            <person name="Matheny P.B."/>
            <person name="Slot J.C."/>
        </authorList>
    </citation>
    <scope>NUCLEOTIDE SEQUENCE [LARGE SCALE GENOMIC DNA]</scope>
    <source>
        <strain evidence="1 2">SRW20</strain>
    </source>
</reference>
<proteinExistence type="predicted"/>
<evidence type="ECO:0000313" key="2">
    <source>
        <dbReference type="Proteomes" id="UP000284706"/>
    </source>
</evidence>